<evidence type="ECO:0000313" key="2">
    <source>
        <dbReference type="Proteomes" id="UP001212997"/>
    </source>
</evidence>
<sequence>MSDQDSKHFVPKLVEGNYAQWSMLMRAVLIAADLWDVVGPEVVPFAPKGPKAVQAFEKKKQLAMSKIVLSLAPSQLSFVAGLENPREIWKEIESLHHSSSINSILSLRRCFLHMSKSPTKTVMDWIARVQAAAFELENTPYPVSDLDLILVLTDGLPLEYELLCTVLDTLPVTDLTPHNVIIHIQSHETLLDSYREKAAAQAQSGSTDSALATAYRKRGGDQGARNVVCHRCGGQGHYHHGSTSRNSSPLFAGHVQDIDLDDTPVDTIFLLSYHYLRRRRTKSTALSSLSPLASTLKSLTLDFVKIDSMDINVEFPNVRELFLKEFGNPSKDYLPPSSAVIFKIFPNPEVLAVPTFDTLSARQLSGFNDRVQKATNFGVHQKHLKNLEGCLSELIWGAYICSTDDLCLNRHR</sequence>
<evidence type="ECO:0008006" key="3">
    <source>
        <dbReference type="Google" id="ProtNLM"/>
    </source>
</evidence>
<dbReference type="AlphaFoldDB" id="A0AAD5YF46"/>
<gene>
    <name evidence="1" type="ORF">NLI96_g7322</name>
</gene>
<evidence type="ECO:0000313" key="1">
    <source>
        <dbReference type="EMBL" id="KAJ3481926.1"/>
    </source>
</evidence>
<dbReference type="EMBL" id="JANAWD010000297">
    <property type="protein sequence ID" value="KAJ3481926.1"/>
    <property type="molecule type" value="Genomic_DNA"/>
</dbReference>
<keyword evidence="2" id="KW-1185">Reference proteome</keyword>
<protein>
    <recommendedName>
        <fullName evidence="3">DUF4219 domain-containing protein</fullName>
    </recommendedName>
</protein>
<name>A0AAD5YF46_9APHY</name>
<comment type="caution">
    <text evidence="1">The sequence shown here is derived from an EMBL/GenBank/DDBJ whole genome shotgun (WGS) entry which is preliminary data.</text>
</comment>
<dbReference type="PANTHER" id="PTHR47481:SF31">
    <property type="entry name" value="OS01G0873500 PROTEIN"/>
    <property type="match status" value="1"/>
</dbReference>
<accession>A0AAD5YF46</accession>
<reference evidence="1" key="1">
    <citation type="submission" date="2022-07" db="EMBL/GenBank/DDBJ databases">
        <title>Genome Sequence of Physisporinus lineatus.</title>
        <authorList>
            <person name="Buettner E."/>
        </authorList>
    </citation>
    <scope>NUCLEOTIDE SEQUENCE</scope>
    <source>
        <strain evidence="1">VT162</strain>
    </source>
</reference>
<dbReference type="PANTHER" id="PTHR47481">
    <property type="match status" value="1"/>
</dbReference>
<proteinExistence type="predicted"/>
<dbReference type="Pfam" id="PF14223">
    <property type="entry name" value="Retrotran_gag_2"/>
    <property type="match status" value="1"/>
</dbReference>
<organism evidence="1 2">
    <name type="scientific">Meripilus lineatus</name>
    <dbReference type="NCBI Taxonomy" id="2056292"/>
    <lineage>
        <taxon>Eukaryota</taxon>
        <taxon>Fungi</taxon>
        <taxon>Dikarya</taxon>
        <taxon>Basidiomycota</taxon>
        <taxon>Agaricomycotina</taxon>
        <taxon>Agaricomycetes</taxon>
        <taxon>Polyporales</taxon>
        <taxon>Meripilaceae</taxon>
        <taxon>Meripilus</taxon>
    </lineage>
</organism>
<dbReference type="Proteomes" id="UP001212997">
    <property type="component" value="Unassembled WGS sequence"/>
</dbReference>